<sequence length="87" mass="10009">MRLAVPLNFISTLNPSISFGNLPIGQNTGKWILHYRNSHFIIPVIYMNVWVLPYTRTPASTLPVFILCAHSDWKVFSLIKVFMLMCL</sequence>
<keyword evidence="2" id="KW-1185">Reference proteome</keyword>
<name>A0A8T2J043_9PIPI</name>
<protein>
    <submittedName>
        <fullName evidence="1">Uncharacterized protein</fullName>
    </submittedName>
</protein>
<organism evidence="1 2">
    <name type="scientific">Hymenochirus boettgeri</name>
    <name type="common">Congo dwarf clawed frog</name>
    <dbReference type="NCBI Taxonomy" id="247094"/>
    <lineage>
        <taxon>Eukaryota</taxon>
        <taxon>Metazoa</taxon>
        <taxon>Chordata</taxon>
        <taxon>Craniata</taxon>
        <taxon>Vertebrata</taxon>
        <taxon>Euteleostomi</taxon>
        <taxon>Amphibia</taxon>
        <taxon>Batrachia</taxon>
        <taxon>Anura</taxon>
        <taxon>Pipoidea</taxon>
        <taxon>Pipidae</taxon>
        <taxon>Pipinae</taxon>
        <taxon>Hymenochirus</taxon>
    </lineage>
</organism>
<dbReference type="AlphaFoldDB" id="A0A8T2J043"/>
<gene>
    <name evidence="1" type="ORF">GDO86_004949</name>
</gene>
<dbReference type="EMBL" id="JAACNH010000006">
    <property type="protein sequence ID" value="KAG8438575.1"/>
    <property type="molecule type" value="Genomic_DNA"/>
</dbReference>
<reference evidence="1" key="1">
    <citation type="thesis" date="2020" institute="ProQuest LLC" country="789 East Eisenhower Parkway, Ann Arbor, MI, USA">
        <title>Comparative Genomics and Chromosome Evolution.</title>
        <authorList>
            <person name="Mudd A.B."/>
        </authorList>
    </citation>
    <scope>NUCLEOTIDE SEQUENCE</scope>
    <source>
        <strain evidence="1">Female2</strain>
        <tissue evidence="1">Blood</tissue>
    </source>
</reference>
<accession>A0A8T2J043</accession>
<proteinExistence type="predicted"/>
<dbReference type="Proteomes" id="UP000812440">
    <property type="component" value="Chromosome 3"/>
</dbReference>
<evidence type="ECO:0000313" key="1">
    <source>
        <dbReference type="EMBL" id="KAG8438575.1"/>
    </source>
</evidence>
<comment type="caution">
    <text evidence="1">The sequence shown here is derived from an EMBL/GenBank/DDBJ whole genome shotgun (WGS) entry which is preliminary data.</text>
</comment>
<evidence type="ECO:0000313" key="2">
    <source>
        <dbReference type="Proteomes" id="UP000812440"/>
    </source>
</evidence>